<gene>
    <name evidence="3" type="ORF">TMES_04095</name>
</gene>
<dbReference type="Pfam" id="PF14252">
    <property type="entry name" value="DUF4347"/>
    <property type="match status" value="1"/>
</dbReference>
<proteinExistence type="predicted"/>
<dbReference type="OrthoDB" id="7343767at2"/>
<feature type="domain" description="DUF4347" evidence="2">
    <location>
        <begin position="38"/>
        <end position="162"/>
    </location>
</feature>
<accession>A0A1Y2L5L7</accession>
<evidence type="ECO:0000259" key="2">
    <source>
        <dbReference type="Pfam" id="PF14252"/>
    </source>
</evidence>
<evidence type="ECO:0000313" key="3">
    <source>
        <dbReference type="EMBL" id="OSQ40850.1"/>
    </source>
</evidence>
<organism evidence="3 4">
    <name type="scientific">Thalassospira mesophila</name>
    <dbReference type="NCBI Taxonomy" id="1293891"/>
    <lineage>
        <taxon>Bacteria</taxon>
        <taxon>Pseudomonadati</taxon>
        <taxon>Pseudomonadota</taxon>
        <taxon>Alphaproteobacteria</taxon>
        <taxon>Rhodospirillales</taxon>
        <taxon>Thalassospiraceae</taxon>
        <taxon>Thalassospira</taxon>
    </lineage>
</organism>
<feature type="region of interest" description="Disordered" evidence="1">
    <location>
        <begin position="163"/>
        <end position="211"/>
    </location>
</feature>
<dbReference type="STRING" id="1293891.TMES_04095"/>
<protein>
    <recommendedName>
        <fullName evidence="2">DUF4347 domain-containing protein</fullName>
    </recommendedName>
</protein>
<dbReference type="EMBL" id="JFKA01000001">
    <property type="protein sequence ID" value="OSQ40850.1"/>
    <property type="molecule type" value="Genomic_DNA"/>
</dbReference>
<reference evidence="3 4" key="1">
    <citation type="submission" date="2014-03" db="EMBL/GenBank/DDBJ databases">
        <title>The draft genome sequence of Thalassospira mesophila JCM 18969.</title>
        <authorList>
            <person name="Lai Q."/>
            <person name="Shao Z."/>
        </authorList>
    </citation>
    <scope>NUCLEOTIDE SEQUENCE [LARGE SCALE GENOMIC DNA]</scope>
    <source>
        <strain evidence="3 4">JCM 18969</strain>
    </source>
</reference>
<name>A0A1Y2L5L7_9PROT</name>
<sequence length="211" mass="22849">MNIGNYSLNQLASSPVGKLSASVRKAGFGARQGRAGCLVFIDQSLADIEAIVWRYAGIAEIFMIGAAQDGLLVIGNVLSQRQTVQTVHVFGRACDNGMMLGMAMLDVACLRRHPEKFRNWRAGLANDAFFFFHGCAVTDPSFDQVLCASLEAFTGALVNVGKDRPQRMRPSQSSSASHDVDADASGGYSSVMSRVERRSGVDRRANGRRRS</sequence>
<dbReference type="Proteomes" id="UP000193391">
    <property type="component" value="Unassembled WGS sequence"/>
</dbReference>
<dbReference type="RefSeq" id="WP_085579591.1">
    <property type="nucleotide sequence ID" value="NZ_JFKA01000001.1"/>
</dbReference>
<dbReference type="InterPro" id="IPR025592">
    <property type="entry name" value="DUF4347"/>
</dbReference>
<keyword evidence="4" id="KW-1185">Reference proteome</keyword>
<evidence type="ECO:0000313" key="4">
    <source>
        <dbReference type="Proteomes" id="UP000193391"/>
    </source>
</evidence>
<dbReference type="AlphaFoldDB" id="A0A1Y2L5L7"/>
<evidence type="ECO:0000256" key="1">
    <source>
        <dbReference type="SAM" id="MobiDB-lite"/>
    </source>
</evidence>
<feature type="compositionally biased region" description="Basic and acidic residues" evidence="1">
    <location>
        <begin position="194"/>
        <end position="205"/>
    </location>
</feature>
<comment type="caution">
    <text evidence="3">The sequence shown here is derived from an EMBL/GenBank/DDBJ whole genome shotgun (WGS) entry which is preliminary data.</text>
</comment>